<keyword evidence="3 6" id="KW-0812">Transmembrane</keyword>
<sequence>MVTRQARSDVGSDRRYRKAYRDKDHALSPGKAALIVGGVQVLSGLFSRRYSPDPTHPDIKDWYESLEKPSYKPPDPVFGAAWPVVTTLLGIGAYRLMRQPRSPERDAALALWAANIAMTSGWGKVFFGERSITGATAVAAAMVGTGAAYVERASHVDRYAAALGVPFTAWTLFGGAMTEDLREHNRSLDGADPDGADPGPQHS</sequence>
<name>A0A512DTQ9_9PROT</name>
<evidence type="ECO:0000256" key="4">
    <source>
        <dbReference type="ARBA" id="ARBA00022989"/>
    </source>
</evidence>
<dbReference type="EMBL" id="BJYZ01000018">
    <property type="protein sequence ID" value="GEO39854.1"/>
    <property type="molecule type" value="Genomic_DNA"/>
</dbReference>
<dbReference type="Proteomes" id="UP000321523">
    <property type="component" value="Unassembled WGS sequence"/>
</dbReference>
<dbReference type="InterPro" id="IPR038330">
    <property type="entry name" value="TspO/MBR-related_sf"/>
</dbReference>
<keyword evidence="8" id="KW-1185">Reference proteome</keyword>
<evidence type="ECO:0000313" key="7">
    <source>
        <dbReference type="EMBL" id="GEO39854.1"/>
    </source>
</evidence>
<dbReference type="GO" id="GO:0016020">
    <property type="term" value="C:membrane"/>
    <property type="evidence" value="ECO:0007669"/>
    <property type="project" value="UniProtKB-SubCell"/>
</dbReference>
<dbReference type="InterPro" id="IPR004307">
    <property type="entry name" value="TspO_MBR"/>
</dbReference>
<comment type="similarity">
    <text evidence="2">Belongs to the TspO/BZRP family.</text>
</comment>
<dbReference type="OrthoDB" id="7267156at2"/>
<dbReference type="PANTHER" id="PTHR10057:SF0">
    <property type="entry name" value="TRANSLOCATOR PROTEIN"/>
    <property type="match status" value="1"/>
</dbReference>
<evidence type="ECO:0008006" key="9">
    <source>
        <dbReference type="Google" id="ProtNLM"/>
    </source>
</evidence>
<comment type="subcellular location">
    <subcellularLocation>
        <location evidence="1">Membrane</location>
        <topology evidence="1">Multi-pass membrane protein</topology>
    </subcellularLocation>
</comment>
<dbReference type="Gene3D" id="1.20.1260.100">
    <property type="entry name" value="TspO/MBR protein"/>
    <property type="match status" value="1"/>
</dbReference>
<evidence type="ECO:0000256" key="1">
    <source>
        <dbReference type="ARBA" id="ARBA00004141"/>
    </source>
</evidence>
<evidence type="ECO:0000313" key="8">
    <source>
        <dbReference type="Proteomes" id="UP000321523"/>
    </source>
</evidence>
<evidence type="ECO:0000256" key="6">
    <source>
        <dbReference type="SAM" id="Phobius"/>
    </source>
</evidence>
<keyword evidence="5 6" id="KW-0472">Membrane</keyword>
<protein>
    <recommendedName>
        <fullName evidence="9">Tryptophan-rich sensory protein</fullName>
    </recommendedName>
</protein>
<evidence type="ECO:0000256" key="2">
    <source>
        <dbReference type="ARBA" id="ARBA00007524"/>
    </source>
</evidence>
<reference evidence="7 8" key="1">
    <citation type="submission" date="2019-07" db="EMBL/GenBank/DDBJ databases">
        <title>Whole genome shotgun sequence of Skermanella aerolata NBRC 106429.</title>
        <authorList>
            <person name="Hosoyama A."/>
            <person name="Uohara A."/>
            <person name="Ohji S."/>
            <person name="Ichikawa N."/>
        </authorList>
    </citation>
    <scope>NUCLEOTIDE SEQUENCE [LARGE SCALE GENOMIC DNA]</scope>
    <source>
        <strain evidence="7 8">NBRC 106429</strain>
    </source>
</reference>
<dbReference type="Pfam" id="PF03073">
    <property type="entry name" value="TspO_MBR"/>
    <property type="match status" value="1"/>
</dbReference>
<dbReference type="FunFam" id="1.20.1260.100:FF:000001">
    <property type="entry name" value="translocator protein 2"/>
    <property type="match status" value="1"/>
</dbReference>
<evidence type="ECO:0000256" key="5">
    <source>
        <dbReference type="ARBA" id="ARBA00023136"/>
    </source>
</evidence>
<gene>
    <name evidence="7" type="ORF">SAE02_40020</name>
</gene>
<comment type="caution">
    <text evidence="7">The sequence shown here is derived from an EMBL/GenBank/DDBJ whole genome shotgun (WGS) entry which is preliminary data.</text>
</comment>
<dbReference type="CDD" id="cd15904">
    <property type="entry name" value="TSPO_MBR"/>
    <property type="match status" value="1"/>
</dbReference>
<keyword evidence="4 6" id="KW-1133">Transmembrane helix</keyword>
<dbReference type="GO" id="GO:0033013">
    <property type="term" value="P:tetrapyrrole metabolic process"/>
    <property type="evidence" value="ECO:0007669"/>
    <property type="project" value="UniProtKB-ARBA"/>
</dbReference>
<dbReference type="RefSeq" id="WP_052832219.1">
    <property type="nucleotide sequence ID" value="NZ_BJYZ01000018.1"/>
</dbReference>
<evidence type="ECO:0000256" key="3">
    <source>
        <dbReference type="ARBA" id="ARBA00022692"/>
    </source>
</evidence>
<dbReference type="PANTHER" id="PTHR10057">
    <property type="entry name" value="PERIPHERAL-TYPE BENZODIAZEPINE RECEPTOR"/>
    <property type="match status" value="1"/>
</dbReference>
<feature type="transmembrane region" description="Helical" evidence="6">
    <location>
        <begin position="77"/>
        <end position="97"/>
    </location>
</feature>
<organism evidence="7 8">
    <name type="scientific">Skermanella aerolata</name>
    <dbReference type="NCBI Taxonomy" id="393310"/>
    <lineage>
        <taxon>Bacteria</taxon>
        <taxon>Pseudomonadati</taxon>
        <taxon>Pseudomonadota</taxon>
        <taxon>Alphaproteobacteria</taxon>
        <taxon>Rhodospirillales</taxon>
        <taxon>Azospirillaceae</taxon>
        <taxon>Skermanella</taxon>
    </lineage>
</organism>
<dbReference type="AlphaFoldDB" id="A0A512DTQ9"/>
<proteinExistence type="inferred from homology"/>
<accession>A0A512DTQ9</accession>